<dbReference type="Pfam" id="PF07714">
    <property type="entry name" value="PK_Tyr_Ser-Thr"/>
    <property type="match status" value="1"/>
</dbReference>
<feature type="transmembrane region" description="Helical" evidence="20">
    <location>
        <begin position="415"/>
        <end position="438"/>
    </location>
</feature>
<dbReference type="InterPro" id="IPR001480">
    <property type="entry name" value="Bulb-type_lectin_dom"/>
</dbReference>
<keyword evidence="4 18" id="KW-0808">Transferase</keyword>
<keyword evidence="8 18" id="KW-0547">Nucleotide-binding</keyword>
<dbReference type="Pfam" id="PF01453">
    <property type="entry name" value="B_lectin"/>
    <property type="match status" value="1"/>
</dbReference>
<dbReference type="InterPro" id="IPR036426">
    <property type="entry name" value="Bulb-type_lectin_dom_sf"/>
</dbReference>
<dbReference type="PIRSF" id="PIRSF000641">
    <property type="entry name" value="SRK"/>
    <property type="match status" value="1"/>
</dbReference>
<evidence type="ECO:0000256" key="7">
    <source>
        <dbReference type="ARBA" id="ARBA00022734"/>
    </source>
</evidence>
<evidence type="ECO:0000256" key="3">
    <source>
        <dbReference type="ARBA" id="ARBA00022527"/>
    </source>
</evidence>
<evidence type="ECO:0000256" key="5">
    <source>
        <dbReference type="ARBA" id="ARBA00022692"/>
    </source>
</evidence>
<keyword evidence="9 18" id="KW-0418">Kinase</keyword>
<dbReference type="GO" id="GO:0030246">
    <property type="term" value="F:carbohydrate binding"/>
    <property type="evidence" value="ECO:0007669"/>
    <property type="project" value="UniProtKB-KW"/>
</dbReference>
<dbReference type="PROSITE" id="PS50011">
    <property type="entry name" value="PROTEIN_KINASE_DOM"/>
    <property type="match status" value="1"/>
</dbReference>
<proteinExistence type="inferred from homology"/>
<evidence type="ECO:0000256" key="4">
    <source>
        <dbReference type="ARBA" id="ARBA00022679"/>
    </source>
</evidence>
<evidence type="ECO:0000256" key="12">
    <source>
        <dbReference type="ARBA" id="ARBA00023136"/>
    </source>
</evidence>
<dbReference type="CDD" id="cd14066">
    <property type="entry name" value="STKc_IRAK"/>
    <property type="match status" value="1"/>
</dbReference>
<dbReference type="SUPFAM" id="SSF56112">
    <property type="entry name" value="Protein kinase-like (PK-like)"/>
    <property type="match status" value="1"/>
</dbReference>
<comment type="catalytic activity">
    <reaction evidence="16 18">
        <text>L-threonyl-[protein] + ATP = O-phospho-L-threonyl-[protein] + ADP + H(+)</text>
        <dbReference type="Rhea" id="RHEA:46608"/>
        <dbReference type="Rhea" id="RHEA-COMP:11060"/>
        <dbReference type="Rhea" id="RHEA-COMP:11605"/>
        <dbReference type="ChEBI" id="CHEBI:15378"/>
        <dbReference type="ChEBI" id="CHEBI:30013"/>
        <dbReference type="ChEBI" id="CHEBI:30616"/>
        <dbReference type="ChEBI" id="CHEBI:61977"/>
        <dbReference type="ChEBI" id="CHEBI:456216"/>
        <dbReference type="EC" id="2.7.11.1"/>
    </reaction>
</comment>
<dbReference type="InterPro" id="IPR024171">
    <property type="entry name" value="SRK-like_kinase"/>
</dbReference>
<dbReference type="InterPro" id="IPR000719">
    <property type="entry name" value="Prot_kinase_dom"/>
</dbReference>
<keyword evidence="7" id="KW-0430">Lectin</keyword>
<comment type="similarity">
    <text evidence="18">Belongs to the protein kinase superfamily. Ser/Thr protein kinase family.</text>
</comment>
<evidence type="ECO:0000256" key="21">
    <source>
        <dbReference type="SAM" id="SignalP"/>
    </source>
</evidence>
<keyword evidence="13" id="KW-1015">Disulfide bond</keyword>
<feature type="region of interest" description="Disordered" evidence="19">
    <location>
        <begin position="118"/>
        <end position="178"/>
    </location>
</feature>
<dbReference type="Gene3D" id="1.10.510.10">
    <property type="entry name" value="Transferase(Phosphotransferase) domain 1"/>
    <property type="match status" value="1"/>
</dbReference>
<evidence type="ECO:0000256" key="11">
    <source>
        <dbReference type="ARBA" id="ARBA00022989"/>
    </source>
</evidence>
<feature type="compositionally biased region" description="Basic and acidic residues" evidence="19">
    <location>
        <begin position="132"/>
        <end position="177"/>
    </location>
</feature>
<dbReference type="InterPro" id="IPR001245">
    <property type="entry name" value="Ser-Thr/Tyr_kinase_cat_dom"/>
</dbReference>
<comment type="subcellular location">
    <subcellularLocation>
        <location evidence="1">Cell membrane</location>
        <topology evidence="1">Single-pass type I membrane protein</topology>
    </subcellularLocation>
</comment>
<evidence type="ECO:0000259" key="22">
    <source>
        <dbReference type="PROSITE" id="PS50011"/>
    </source>
</evidence>
<dbReference type="PANTHER" id="PTHR27002">
    <property type="entry name" value="RECEPTOR-LIKE SERINE/THREONINE-PROTEIN KINASE SD1-8"/>
    <property type="match status" value="1"/>
</dbReference>
<evidence type="ECO:0000256" key="18">
    <source>
        <dbReference type="PIRNR" id="PIRNR000641"/>
    </source>
</evidence>
<reference evidence="23" key="1">
    <citation type="submission" date="2019-03" db="EMBL/GenBank/DDBJ databases">
        <authorList>
            <person name="Mank J."/>
            <person name="Almeida P."/>
        </authorList>
    </citation>
    <scope>NUCLEOTIDE SEQUENCE</scope>
    <source>
        <strain evidence="23">78183</strain>
    </source>
</reference>
<feature type="domain" description="Protein kinase" evidence="22">
    <location>
        <begin position="490"/>
        <end position="776"/>
    </location>
</feature>
<keyword evidence="2" id="KW-1003">Cell membrane</keyword>
<dbReference type="EC" id="2.7.11.1" evidence="18"/>
<dbReference type="EMBL" id="CAADRP010000546">
    <property type="protein sequence ID" value="VFU29356.1"/>
    <property type="molecule type" value="Genomic_DNA"/>
</dbReference>
<gene>
    <name evidence="23" type="ORF">SVIM_LOCUS106661</name>
</gene>
<dbReference type="PROSITE" id="PS00108">
    <property type="entry name" value="PROTEIN_KINASE_ST"/>
    <property type="match status" value="1"/>
</dbReference>
<evidence type="ECO:0000256" key="6">
    <source>
        <dbReference type="ARBA" id="ARBA00022729"/>
    </source>
</evidence>
<dbReference type="FunFam" id="1.10.510.10:FF:000060">
    <property type="entry name" value="G-type lectin S-receptor-like serine/threonine-protein kinase"/>
    <property type="match status" value="1"/>
</dbReference>
<accession>A0A6N2KLB4</accession>
<keyword evidence="3 18" id="KW-0723">Serine/threonine-protein kinase</keyword>
<feature type="chain" id="PRO_5026825877" description="Receptor-like serine/threonine-protein kinase" evidence="21">
    <location>
        <begin position="21"/>
        <end position="808"/>
    </location>
</feature>
<keyword evidence="15" id="KW-0325">Glycoprotein</keyword>
<feature type="region of interest" description="Disordered" evidence="19">
    <location>
        <begin position="780"/>
        <end position="808"/>
    </location>
</feature>
<evidence type="ECO:0000256" key="19">
    <source>
        <dbReference type="SAM" id="MobiDB-lite"/>
    </source>
</evidence>
<dbReference type="InterPro" id="IPR021820">
    <property type="entry name" value="S-locus_recpt_kinase_C"/>
</dbReference>
<keyword evidence="5 20" id="KW-0812">Transmembrane</keyword>
<evidence type="ECO:0000256" key="2">
    <source>
        <dbReference type="ARBA" id="ARBA00022475"/>
    </source>
</evidence>
<dbReference type="InterPro" id="IPR011009">
    <property type="entry name" value="Kinase-like_dom_sf"/>
</dbReference>
<dbReference type="Pfam" id="PF11883">
    <property type="entry name" value="DUF3403"/>
    <property type="match status" value="1"/>
</dbReference>
<dbReference type="InterPro" id="IPR008271">
    <property type="entry name" value="Ser/Thr_kinase_AS"/>
</dbReference>
<evidence type="ECO:0000256" key="14">
    <source>
        <dbReference type="ARBA" id="ARBA00023170"/>
    </source>
</evidence>
<dbReference type="GO" id="GO:0004674">
    <property type="term" value="F:protein serine/threonine kinase activity"/>
    <property type="evidence" value="ECO:0007669"/>
    <property type="project" value="UniProtKB-KW"/>
</dbReference>
<sequence length="808" mass="90404">MARRIYRFLLVCFCASHALAADTLSQGGDSLNSSNTLVSKNGPFTLGFTSLDSAESNASYLGLWYNNDTSHPFWLANRNKSIAENSGVLPFGQVQRNMHMKSQSPRSLNLSLRNFSSGDILPSSSPPSGEVARAEHGVDKGESVRELSVDKGQQRVRGKEHVSGKEEEEHGEDEGRGNMKLIYCGGDLVDFYSSRSSTTNLTADLEDSGNFFLKDKSSGGQQDLWRSFDYPTDTFLPGMKLGISHATGETWSLMSWLSDVVPTPAGPFSTFEWDHKGKELVKRRDVIYWISGPLTSNTRFEFFFLNTWSLDYSFINVSYADEDCIMFTVSSNQFTPQYQRIFLIRRLCRSSRNSFKLRRGSFVNTVRRKSDDNSSLSISDCKDICWKNCSCSGVTTRGKNANNTGCAIQVSSGTWSLIILPPVGFVSMMGLAGLLWYLRRRKLREAEKYLYELLTLDSTNDTPELENDGNKGHNLKVCSAATIMAATNSFSAENKLGQGGFGPVYKGKLPDGREIAVKRLSRSSGQGLVEFKNELILIAKLQHMNLVRLVGCCIQGEEKMLVYEYMPNKSLDSFIFVESKRELLDWKKRFEIIEGIAQGLLYLHKYSRLRIIHRDLKAGNILLDENMNPKISDFGMARIFKINELEGNTNQIVGTRGYMSPEYVMQGIFSVKSDVFSFGVLLLEIMSGRKIHGLLEIDGHPLNLVGYAWELWKAGTPFELLDPILRESCSKDQVLRCIHVGLLCVEDNAMDRPNMSDVITMLTSEAQLRLPKQPAFSSARSVVEETSSSKPAECGSINNVTMSTMDAR</sequence>
<organism evidence="23">
    <name type="scientific">Salix viminalis</name>
    <name type="common">Common osier</name>
    <name type="synonym">Basket willow</name>
    <dbReference type="NCBI Taxonomy" id="40686"/>
    <lineage>
        <taxon>Eukaryota</taxon>
        <taxon>Viridiplantae</taxon>
        <taxon>Streptophyta</taxon>
        <taxon>Embryophyta</taxon>
        <taxon>Tracheophyta</taxon>
        <taxon>Spermatophyta</taxon>
        <taxon>Magnoliopsida</taxon>
        <taxon>eudicotyledons</taxon>
        <taxon>Gunneridae</taxon>
        <taxon>Pentapetalae</taxon>
        <taxon>rosids</taxon>
        <taxon>fabids</taxon>
        <taxon>Malpighiales</taxon>
        <taxon>Salicaceae</taxon>
        <taxon>Saliceae</taxon>
        <taxon>Salix</taxon>
    </lineage>
</organism>
<keyword evidence="10 18" id="KW-0067">ATP-binding</keyword>
<dbReference type="AlphaFoldDB" id="A0A6N2KLB4"/>
<dbReference type="GO" id="GO:0005886">
    <property type="term" value="C:plasma membrane"/>
    <property type="evidence" value="ECO:0007669"/>
    <property type="project" value="UniProtKB-SubCell"/>
</dbReference>
<feature type="signal peptide" evidence="21">
    <location>
        <begin position="1"/>
        <end position="20"/>
    </location>
</feature>
<keyword evidence="11 20" id="KW-1133">Transmembrane helix</keyword>
<evidence type="ECO:0000256" key="20">
    <source>
        <dbReference type="SAM" id="Phobius"/>
    </source>
</evidence>
<comment type="catalytic activity">
    <reaction evidence="17 18">
        <text>L-seryl-[protein] + ATP = O-phospho-L-seryl-[protein] + ADP + H(+)</text>
        <dbReference type="Rhea" id="RHEA:17989"/>
        <dbReference type="Rhea" id="RHEA-COMP:9863"/>
        <dbReference type="Rhea" id="RHEA-COMP:11604"/>
        <dbReference type="ChEBI" id="CHEBI:15378"/>
        <dbReference type="ChEBI" id="CHEBI:29999"/>
        <dbReference type="ChEBI" id="CHEBI:30616"/>
        <dbReference type="ChEBI" id="CHEBI:83421"/>
        <dbReference type="ChEBI" id="CHEBI:456216"/>
        <dbReference type="EC" id="2.7.11.1"/>
    </reaction>
</comment>
<keyword evidence="12 20" id="KW-0472">Membrane</keyword>
<dbReference type="Gene3D" id="3.30.200.20">
    <property type="entry name" value="Phosphorylase Kinase, domain 1"/>
    <property type="match status" value="1"/>
</dbReference>
<protein>
    <recommendedName>
        <fullName evidence="18">Receptor-like serine/threonine-protein kinase</fullName>
        <ecNumber evidence="18">2.7.11.1</ecNumber>
    </recommendedName>
</protein>
<evidence type="ECO:0000256" key="17">
    <source>
        <dbReference type="ARBA" id="ARBA00048679"/>
    </source>
</evidence>
<keyword evidence="14" id="KW-0675">Receptor</keyword>
<dbReference type="FunFam" id="3.30.200.20:FF:000330">
    <property type="entry name" value="G-type lectin S-receptor-like serine/threonine-protein kinase At4g03230"/>
    <property type="match status" value="1"/>
</dbReference>
<evidence type="ECO:0000256" key="13">
    <source>
        <dbReference type="ARBA" id="ARBA00023157"/>
    </source>
</evidence>
<name>A0A6N2KLB4_SALVM</name>
<dbReference type="GO" id="GO:0005524">
    <property type="term" value="F:ATP binding"/>
    <property type="evidence" value="ECO:0007669"/>
    <property type="project" value="UniProtKB-KW"/>
</dbReference>
<evidence type="ECO:0000256" key="8">
    <source>
        <dbReference type="ARBA" id="ARBA00022741"/>
    </source>
</evidence>
<keyword evidence="6 21" id="KW-0732">Signal</keyword>
<evidence type="ECO:0000256" key="1">
    <source>
        <dbReference type="ARBA" id="ARBA00004251"/>
    </source>
</evidence>
<evidence type="ECO:0000256" key="10">
    <source>
        <dbReference type="ARBA" id="ARBA00022840"/>
    </source>
</evidence>
<dbReference type="PANTHER" id="PTHR27002:SF1063">
    <property type="entry name" value="RECEPTOR-LIKE SERINE_THREONINE-PROTEIN KINASE"/>
    <property type="match status" value="1"/>
</dbReference>
<evidence type="ECO:0000256" key="9">
    <source>
        <dbReference type="ARBA" id="ARBA00022777"/>
    </source>
</evidence>
<evidence type="ECO:0000313" key="23">
    <source>
        <dbReference type="EMBL" id="VFU29356.1"/>
    </source>
</evidence>
<dbReference type="SMART" id="SM00220">
    <property type="entry name" value="S_TKc"/>
    <property type="match status" value="1"/>
</dbReference>
<dbReference type="SUPFAM" id="SSF51110">
    <property type="entry name" value="alpha-D-mannose-specific plant lectins"/>
    <property type="match status" value="1"/>
</dbReference>
<evidence type="ECO:0000256" key="16">
    <source>
        <dbReference type="ARBA" id="ARBA00047899"/>
    </source>
</evidence>
<evidence type="ECO:0000256" key="15">
    <source>
        <dbReference type="ARBA" id="ARBA00023180"/>
    </source>
</evidence>